<dbReference type="Proteomes" id="UP000671914">
    <property type="component" value="Chromosome"/>
</dbReference>
<dbReference type="SUPFAM" id="SSF53756">
    <property type="entry name" value="UDP-Glycosyltransferase/glycogen phosphorylase"/>
    <property type="match status" value="1"/>
</dbReference>
<keyword evidence="6" id="KW-1185">Reference proteome</keyword>
<evidence type="ECO:0000256" key="1">
    <source>
        <dbReference type="ARBA" id="ARBA00022676"/>
    </source>
</evidence>
<evidence type="ECO:0000256" key="2">
    <source>
        <dbReference type="ARBA" id="ARBA00022679"/>
    </source>
</evidence>
<organism evidence="5 6">
    <name type="scientific">Agromyces archimandritae</name>
    <dbReference type="NCBI Taxonomy" id="2781962"/>
    <lineage>
        <taxon>Bacteria</taxon>
        <taxon>Bacillati</taxon>
        <taxon>Actinomycetota</taxon>
        <taxon>Actinomycetes</taxon>
        <taxon>Micrococcales</taxon>
        <taxon>Microbacteriaceae</taxon>
        <taxon>Agromyces</taxon>
    </lineage>
</organism>
<protein>
    <submittedName>
        <fullName evidence="5">Glycosyltransferase</fullName>
    </submittedName>
</protein>
<dbReference type="PANTHER" id="PTHR46401:SF2">
    <property type="entry name" value="GLYCOSYLTRANSFERASE WBBK-RELATED"/>
    <property type="match status" value="1"/>
</dbReference>
<evidence type="ECO:0000313" key="5">
    <source>
        <dbReference type="EMBL" id="QTX05291.1"/>
    </source>
</evidence>
<keyword evidence="2" id="KW-0808">Transferase</keyword>
<dbReference type="GO" id="GO:0009103">
    <property type="term" value="P:lipopolysaccharide biosynthetic process"/>
    <property type="evidence" value="ECO:0007669"/>
    <property type="project" value="TreeGrafter"/>
</dbReference>
<dbReference type="GO" id="GO:0016757">
    <property type="term" value="F:glycosyltransferase activity"/>
    <property type="evidence" value="ECO:0007669"/>
    <property type="project" value="UniProtKB-KW"/>
</dbReference>
<name>A0A975FNN9_9MICO</name>
<reference evidence="5" key="1">
    <citation type="submission" date="2021-03" db="EMBL/GenBank/DDBJ databases">
        <title>Agromyces archimandritus sp. nov., isolated from the cockroach Archimandrita tessellata.</title>
        <authorList>
            <person name="Guzman J."/>
            <person name="Ortuzar M."/>
            <person name="Poehlein A."/>
            <person name="Daniel R."/>
            <person name="Trujillo M."/>
            <person name="Vilcinskas A."/>
        </authorList>
    </citation>
    <scope>NUCLEOTIDE SEQUENCE</scope>
    <source>
        <strain evidence="5">G127AT</strain>
    </source>
</reference>
<proteinExistence type="predicted"/>
<dbReference type="Gene3D" id="3.40.50.2000">
    <property type="entry name" value="Glycogen Phosphorylase B"/>
    <property type="match status" value="2"/>
</dbReference>
<dbReference type="AlphaFoldDB" id="A0A975FNN9"/>
<dbReference type="InterPro" id="IPR001296">
    <property type="entry name" value="Glyco_trans_1"/>
</dbReference>
<evidence type="ECO:0000259" key="4">
    <source>
        <dbReference type="Pfam" id="PF13439"/>
    </source>
</evidence>
<accession>A0A975FNN9</accession>
<dbReference type="Pfam" id="PF13439">
    <property type="entry name" value="Glyco_transf_4"/>
    <property type="match status" value="1"/>
</dbReference>
<dbReference type="EMBL" id="CP071696">
    <property type="protein sequence ID" value="QTX05291.1"/>
    <property type="molecule type" value="Genomic_DNA"/>
</dbReference>
<evidence type="ECO:0000313" key="6">
    <source>
        <dbReference type="Proteomes" id="UP000671914"/>
    </source>
</evidence>
<keyword evidence="1" id="KW-0328">Glycosyltransferase</keyword>
<dbReference type="PANTHER" id="PTHR46401">
    <property type="entry name" value="GLYCOSYLTRANSFERASE WBBK-RELATED"/>
    <property type="match status" value="1"/>
</dbReference>
<dbReference type="KEGG" id="aarc:G127AT_03410"/>
<dbReference type="RefSeq" id="WP_210899832.1">
    <property type="nucleotide sequence ID" value="NZ_CP071696.1"/>
</dbReference>
<feature type="domain" description="Glycosyl transferase family 1" evidence="3">
    <location>
        <begin position="200"/>
        <end position="340"/>
    </location>
</feature>
<feature type="domain" description="Glycosyltransferase subfamily 4-like N-terminal" evidence="4">
    <location>
        <begin position="21"/>
        <end position="176"/>
    </location>
</feature>
<evidence type="ECO:0000259" key="3">
    <source>
        <dbReference type="Pfam" id="PF00534"/>
    </source>
</evidence>
<dbReference type="Pfam" id="PF00534">
    <property type="entry name" value="Glycos_transf_1"/>
    <property type="match status" value="1"/>
</dbReference>
<sequence length="379" mass="39560">MTTILRVIVDQLAAPVPGPLGRYTLGLAAGLIATRPAGCEVEGIVSASPAADYRMLEQALPGLASLYKTTLPRRELAAAWQLGLTTSPGPGMIHAPGLLAPLRRHDPTAGTQLVVTAHDTIAFTHPESLSSAELALRKNVLRRARKYADAVVVPTHALAERLAETGDFGDRIRVIATAARPGLALGPDAAARAARLALPRDFVVAAGTLEPHRGVVDVLAALGRPGAPAVPLLVLGPETWGEQHLQTLAEEAGMRRGMVRSMAEVDAADLAVILSRASAFIAPAHDEGDPATIIEAFACGTPVIHSDTPDYRETAGGAGLSVPVGDAGDDYADRIAQALSAVLGDQRLAERLSIGGADRSRAFGWINAAEQVWQLHADL</sequence>
<dbReference type="InterPro" id="IPR028098">
    <property type="entry name" value="Glyco_trans_4-like_N"/>
</dbReference>
<gene>
    <name evidence="5" type="ORF">G127AT_03410</name>
</gene>